<organism evidence="2">
    <name type="scientific">hydrothermal vent metagenome</name>
    <dbReference type="NCBI Taxonomy" id="652676"/>
    <lineage>
        <taxon>unclassified sequences</taxon>
        <taxon>metagenomes</taxon>
        <taxon>ecological metagenomes</taxon>
    </lineage>
</organism>
<keyword evidence="1" id="KW-0472">Membrane</keyword>
<keyword evidence="1" id="KW-0812">Transmembrane</keyword>
<evidence type="ECO:0000256" key="1">
    <source>
        <dbReference type="SAM" id="Phobius"/>
    </source>
</evidence>
<gene>
    <name evidence="2" type="ORF">MNBD_IGNAVI01-2223</name>
</gene>
<sequence length="123" mass="14528">MKKGCFFRSLLLLIVLIGIISYLYQKYGDKIIRSGKEQVKEFVDESIQKAIDNLTDSVEKDSLQKDLEKLIDEFDSKNISLDSNDFNAIKEKFNELIDSNKINFENIEELRKLIKRYEKREKN</sequence>
<accession>A0A3B1CPU9</accession>
<evidence type="ECO:0000313" key="2">
    <source>
        <dbReference type="EMBL" id="VAX18747.1"/>
    </source>
</evidence>
<feature type="transmembrane region" description="Helical" evidence="1">
    <location>
        <begin position="6"/>
        <end position="24"/>
    </location>
</feature>
<protein>
    <submittedName>
        <fullName evidence="2">Uncharacterized protein</fullName>
    </submittedName>
</protein>
<dbReference type="AlphaFoldDB" id="A0A3B1CPU9"/>
<name>A0A3B1CPU9_9ZZZZ</name>
<proteinExistence type="predicted"/>
<keyword evidence="1" id="KW-1133">Transmembrane helix</keyword>
<dbReference type="EMBL" id="UOGD01000114">
    <property type="protein sequence ID" value="VAX18747.1"/>
    <property type="molecule type" value="Genomic_DNA"/>
</dbReference>
<reference evidence="2" key="1">
    <citation type="submission" date="2018-06" db="EMBL/GenBank/DDBJ databases">
        <authorList>
            <person name="Zhirakovskaya E."/>
        </authorList>
    </citation>
    <scope>NUCLEOTIDE SEQUENCE</scope>
</reference>